<dbReference type="InterPro" id="IPR029787">
    <property type="entry name" value="Nucleotide_cyclase"/>
</dbReference>
<feature type="domain" description="Phytochrome chromophore attachment site" evidence="2">
    <location>
        <begin position="452"/>
        <end position="588"/>
    </location>
</feature>
<dbReference type="Proteomes" id="UP001154265">
    <property type="component" value="Unassembled WGS sequence"/>
</dbReference>
<feature type="domain" description="GGDEF" evidence="4">
    <location>
        <begin position="643"/>
        <end position="780"/>
    </location>
</feature>
<dbReference type="CDD" id="cd00130">
    <property type="entry name" value="PAS"/>
    <property type="match status" value="1"/>
</dbReference>
<feature type="domain" description="CBS" evidence="5">
    <location>
        <begin position="153"/>
        <end position="217"/>
    </location>
</feature>
<name>A0ABT6EX54_9SYNE</name>
<dbReference type="Pfam" id="PF08447">
    <property type="entry name" value="PAS_3"/>
    <property type="match status" value="1"/>
</dbReference>
<dbReference type="NCBIfam" id="TIGR00229">
    <property type="entry name" value="sensory_box"/>
    <property type="match status" value="1"/>
</dbReference>
<dbReference type="SUPFAM" id="SSF55073">
    <property type="entry name" value="Nucleotide cyclase"/>
    <property type="match status" value="1"/>
</dbReference>
<dbReference type="SUPFAM" id="SSF55781">
    <property type="entry name" value="GAF domain-like"/>
    <property type="match status" value="1"/>
</dbReference>
<dbReference type="EC" id="2.7.7.65" evidence="6"/>
<dbReference type="NCBIfam" id="TIGR00254">
    <property type="entry name" value="GGDEF"/>
    <property type="match status" value="1"/>
</dbReference>
<dbReference type="Pfam" id="PF00990">
    <property type="entry name" value="GGDEF"/>
    <property type="match status" value="1"/>
</dbReference>
<feature type="domain" description="PAC" evidence="3">
    <location>
        <begin position="384"/>
        <end position="432"/>
    </location>
</feature>
<dbReference type="PROSITE" id="PS50046">
    <property type="entry name" value="PHYTOCHROME_2"/>
    <property type="match status" value="1"/>
</dbReference>
<dbReference type="InterPro" id="IPR001610">
    <property type="entry name" value="PAC"/>
</dbReference>
<dbReference type="PROSITE" id="PS51371">
    <property type="entry name" value="CBS"/>
    <property type="match status" value="3"/>
</dbReference>
<comment type="caution">
    <text evidence="6">The sequence shown here is derived from an EMBL/GenBank/DDBJ whole genome shotgun (WGS) entry which is preliminary data.</text>
</comment>
<keyword evidence="6" id="KW-0548">Nucleotidyltransferase</keyword>
<dbReference type="Gene3D" id="3.10.580.10">
    <property type="entry name" value="CBS-domain"/>
    <property type="match status" value="2"/>
</dbReference>
<feature type="domain" description="CBS" evidence="5">
    <location>
        <begin position="15"/>
        <end position="70"/>
    </location>
</feature>
<sequence>MNFDVLGQAKLQSVVLQEPLTVNVDTSFEQVIGLLYDQQNIGLPVLEQGLLVGIITEREVVKAIAQGGSKNSPDGGISTLQARDIMQSGDRCLTLVDLDHPLDILDKFRHYQIDCLPVVNQHQQIEGLLSRQAFRNSLNPIDLLRIKRVEEVMVTQVATLSLQQTISDAATAMAEQGISCLVIVDVTATGAKPLGIITERDVLNAFIGLPDWTGVPLTQIMSQPVLTLPVGRSLWQVHALLQEHHIRRLVIVDDQGNLAGLVTQTNILAAIDAGEADGLIQLLRRELNQATAELRWQLSRQQSLTVAVAESEMRYNTLIAHLPAAVYRRSGDRHWYHSYLSEHIYDLTGYSPKELKSLRDLILPEDLAPAEIEITKAVSQERSFEVQFRIRHKDGSFRWLQDRGKLESTGENLSGILIDITQQKHTEETLHLTLQREMLVNKIVLSIRRSIHLEDIWEQAVTDVQAVLQCDRVMIYRFLSDGSGVVEVECTPDPKYSIMGRIIDDPCFKKGTALKYQKGHTSTISDVYQALLNECHRNLLISLEVKANLVVPLLQGENLWGLLIAHHCQSPRLWLREELLLLQQIAQPLALALQQAELYRNLEAANQELQQMVFIDGLTQIKNRRCFDELLPKEWRRALREQTPLTLVMIDIDFFKDYNDHYGHIQGDETLKQVAQLLQSHLRRPGDMAARFGGEEFVLLLPNTEQAGALEVVHQLQQELAQLHIPHRPSTINPYLTLSFGIATTIPQAEHGPDDLLAVADQALYRAKAEGRDRSIAQTL</sequence>
<dbReference type="PANTHER" id="PTHR45138">
    <property type="entry name" value="REGULATORY COMPONENTS OF SENSORY TRANSDUCTION SYSTEM"/>
    <property type="match status" value="1"/>
</dbReference>
<evidence type="ECO:0000256" key="1">
    <source>
        <dbReference type="PROSITE-ProRule" id="PRU00703"/>
    </source>
</evidence>
<dbReference type="PROSITE" id="PS50113">
    <property type="entry name" value="PAC"/>
    <property type="match status" value="1"/>
</dbReference>
<gene>
    <name evidence="6" type="ORF">L3556_05430</name>
</gene>
<dbReference type="InterPro" id="IPR000160">
    <property type="entry name" value="GGDEF_dom"/>
</dbReference>
<keyword evidence="6" id="KW-0808">Transferase</keyword>
<evidence type="ECO:0000259" key="3">
    <source>
        <dbReference type="PROSITE" id="PS50113"/>
    </source>
</evidence>
<protein>
    <submittedName>
        <fullName evidence="6">Diguanylate cyclase</fullName>
        <ecNumber evidence="6">2.7.7.65</ecNumber>
    </submittedName>
</protein>
<dbReference type="PANTHER" id="PTHR45138:SF9">
    <property type="entry name" value="DIGUANYLATE CYCLASE DGCM-RELATED"/>
    <property type="match status" value="1"/>
</dbReference>
<dbReference type="SMART" id="SM00086">
    <property type="entry name" value="PAC"/>
    <property type="match status" value="1"/>
</dbReference>
<dbReference type="SMART" id="SM00065">
    <property type="entry name" value="GAF"/>
    <property type="match status" value="1"/>
</dbReference>
<evidence type="ECO:0000313" key="7">
    <source>
        <dbReference type="Proteomes" id="UP001154265"/>
    </source>
</evidence>
<dbReference type="Gene3D" id="3.30.70.270">
    <property type="match status" value="1"/>
</dbReference>
<dbReference type="InterPro" id="IPR000014">
    <property type="entry name" value="PAS"/>
</dbReference>
<proteinExistence type="predicted"/>
<dbReference type="InterPro" id="IPR035965">
    <property type="entry name" value="PAS-like_dom_sf"/>
</dbReference>
<dbReference type="InterPro" id="IPR013655">
    <property type="entry name" value="PAS_fold_3"/>
</dbReference>
<dbReference type="InterPro" id="IPR000700">
    <property type="entry name" value="PAS-assoc_C"/>
</dbReference>
<dbReference type="InterPro" id="IPR000644">
    <property type="entry name" value="CBS_dom"/>
</dbReference>
<reference evidence="6" key="1">
    <citation type="journal article" date="2022" name="Genome Biol. Evol.">
        <title>A New Gene Family Diagnostic for Intracellular Biomineralization of Amorphous Ca Carbonates by Cyanobacteria.</title>
        <authorList>
            <person name="Benzerara K."/>
            <person name="Duprat E."/>
            <person name="Bitard-Feildel T."/>
            <person name="Caumes G."/>
            <person name="Cassier-Chauvat C."/>
            <person name="Chauvat F."/>
            <person name="Dezi M."/>
            <person name="Diop S.I."/>
            <person name="Gaschignard G."/>
            <person name="Gorgen S."/>
            <person name="Gugger M."/>
            <person name="Lopez-Garcia P."/>
            <person name="Millet M."/>
            <person name="Skouri-Panet F."/>
            <person name="Moreira D."/>
            <person name="Callebaut I."/>
        </authorList>
    </citation>
    <scope>NUCLEOTIDE SEQUENCE</scope>
    <source>
        <strain evidence="6">G9</strain>
    </source>
</reference>
<accession>A0ABT6EX54</accession>
<dbReference type="SMART" id="SM00267">
    <property type="entry name" value="GGDEF"/>
    <property type="match status" value="1"/>
</dbReference>
<dbReference type="InterPro" id="IPR043128">
    <property type="entry name" value="Rev_trsase/Diguanyl_cyclase"/>
</dbReference>
<dbReference type="RefSeq" id="WP_277866287.1">
    <property type="nucleotide sequence ID" value="NZ_JAKKUT010000002.1"/>
</dbReference>
<feature type="domain" description="CBS" evidence="5">
    <location>
        <begin position="221"/>
        <end position="278"/>
    </location>
</feature>
<dbReference type="PROSITE" id="PS50887">
    <property type="entry name" value="GGDEF"/>
    <property type="match status" value="1"/>
</dbReference>
<dbReference type="InterPro" id="IPR050469">
    <property type="entry name" value="Diguanylate_Cyclase"/>
</dbReference>
<dbReference type="Pfam" id="PF00571">
    <property type="entry name" value="CBS"/>
    <property type="match status" value="3"/>
</dbReference>
<dbReference type="InterPro" id="IPR003018">
    <property type="entry name" value="GAF"/>
</dbReference>
<evidence type="ECO:0000259" key="5">
    <source>
        <dbReference type="PROSITE" id="PS51371"/>
    </source>
</evidence>
<dbReference type="CDD" id="cd01949">
    <property type="entry name" value="GGDEF"/>
    <property type="match status" value="1"/>
</dbReference>
<keyword evidence="1" id="KW-0129">CBS domain</keyword>
<evidence type="ECO:0000259" key="2">
    <source>
        <dbReference type="PROSITE" id="PS50046"/>
    </source>
</evidence>
<dbReference type="Gene3D" id="3.30.450.40">
    <property type="match status" value="1"/>
</dbReference>
<dbReference type="GO" id="GO:0052621">
    <property type="term" value="F:diguanylate cyclase activity"/>
    <property type="evidence" value="ECO:0007669"/>
    <property type="project" value="UniProtKB-EC"/>
</dbReference>
<keyword evidence="7" id="KW-1185">Reference proteome</keyword>
<dbReference type="Gene3D" id="3.30.450.20">
    <property type="entry name" value="PAS domain"/>
    <property type="match status" value="1"/>
</dbReference>
<dbReference type="InterPro" id="IPR029016">
    <property type="entry name" value="GAF-like_dom_sf"/>
</dbReference>
<dbReference type="InterPro" id="IPR016132">
    <property type="entry name" value="Phyto_chromo_attachment"/>
</dbReference>
<dbReference type="SUPFAM" id="SSF55785">
    <property type="entry name" value="PYP-like sensor domain (PAS domain)"/>
    <property type="match status" value="1"/>
</dbReference>
<dbReference type="EMBL" id="JAKKUT010000002">
    <property type="protein sequence ID" value="MDG2990376.1"/>
    <property type="molecule type" value="Genomic_DNA"/>
</dbReference>
<dbReference type="Pfam" id="PF01590">
    <property type="entry name" value="GAF"/>
    <property type="match status" value="1"/>
</dbReference>
<dbReference type="InterPro" id="IPR046342">
    <property type="entry name" value="CBS_dom_sf"/>
</dbReference>
<reference evidence="6" key="2">
    <citation type="submission" date="2022-01" db="EMBL/GenBank/DDBJ databases">
        <authorList>
            <person name="Zivanovic Y."/>
            <person name="Moreira D."/>
            <person name="Lopez-Garcia P."/>
        </authorList>
    </citation>
    <scope>NUCLEOTIDE SEQUENCE</scope>
    <source>
        <strain evidence="6">G9</strain>
    </source>
</reference>
<organism evidence="6 7">
    <name type="scientific">Candidatus Synechococcus calcipolaris G9</name>
    <dbReference type="NCBI Taxonomy" id="1497997"/>
    <lineage>
        <taxon>Bacteria</taxon>
        <taxon>Bacillati</taxon>
        <taxon>Cyanobacteriota</taxon>
        <taxon>Cyanophyceae</taxon>
        <taxon>Synechococcales</taxon>
        <taxon>Synechococcaceae</taxon>
        <taxon>Synechococcus</taxon>
    </lineage>
</organism>
<evidence type="ECO:0000313" key="6">
    <source>
        <dbReference type="EMBL" id="MDG2990376.1"/>
    </source>
</evidence>
<evidence type="ECO:0000259" key="4">
    <source>
        <dbReference type="PROSITE" id="PS50887"/>
    </source>
</evidence>
<dbReference type="SMART" id="SM00116">
    <property type="entry name" value="CBS"/>
    <property type="match status" value="4"/>
</dbReference>
<dbReference type="SUPFAM" id="SSF54631">
    <property type="entry name" value="CBS-domain pair"/>
    <property type="match status" value="2"/>
</dbReference>